<feature type="chain" id="PRO_5006622434" description="Membrane-associated protein" evidence="1">
    <location>
        <begin position="27"/>
        <end position="190"/>
    </location>
</feature>
<evidence type="ECO:0000313" key="3">
    <source>
        <dbReference type="Proteomes" id="UP000051952"/>
    </source>
</evidence>
<evidence type="ECO:0000313" key="2">
    <source>
        <dbReference type="EMBL" id="CUG90718.1"/>
    </source>
</evidence>
<reference evidence="3" key="1">
    <citation type="submission" date="2015-09" db="EMBL/GenBank/DDBJ databases">
        <authorList>
            <consortium name="Pathogen Informatics"/>
        </authorList>
    </citation>
    <scope>NUCLEOTIDE SEQUENCE [LARGE SCALE GENOMIC DNA]</scope>
    <source>
        <strain evidence="3">Lake Konstanz</strain>
    </source>
</reference>
<dbReference type="VEuPathDB" id="TriTrypDB:BSAL_28450"/>
<evidence type="ECO:0008006" key="4">
    <source>
        <dbReference type="Google" id="ProtNLM"/>
    </source>
</evidence>
<dbReference type="Proteomes" id="UP000051952">
    <property type="component" value="Unassembled WGS sequence"/>
</dbReference>
<organism evidence="2 3">
    <name type="scientific">Bodo saltans</name>
    <name type="common">Flagellated protozoan</name>
    <dbReference type="NCBI Taxonomy" id="75058"/>
    <lineage>
        <taxon>Eukaryota</taxon>
        <taxon>Discoba</taxon>
        <taxon>Euglenozoa</taxon>
        <taxon>Kinetoplastea</taxon>
        <taxon>Metakinetoplastina</taxon>
        <taxon>Eubodonida</taxon>
        <taxon>Bodonidae</taxon>
        <taxon>Bodo</taxon>
    </lineage>
</organism>
<protein>
    <recommendedName>
        <fullName evidence="4">Membrane-associated protein</fullName>
    </recommendedName>
</protein>
<dbReference type="AlphaFoldDB" id="A0A0S4JKG8"/>
<feature type="signal peptide" evidence="1">
    <location>
        <begin position="1"/>
        <end position="26"/>
    </location>
</feature>
<name>A0A0S4JKG8_BODSA</name>
<evidence type="ECO:0000256" key="1">
    <source>
        <dbReference type="SAM" id="SignalP"/>
    </source>
</evidence>
<gene>
    <name evidence="2" type="ORF">BSAL_28450</name>
</gene>
<dbReference type="EMBL" id="CYKH01001860">
    <property type="protein sequence ID" value="CUG90718.1"/>
    <property type="molecule type" value="Genomic_DNA"/>
</dbReference>
<keyword evidence="3" id="KW-1185">Reference proteome</keyword>
<accession>A0A0S4JKG8</accession>
<proteinExistence type="predicted"/>
<sequence length="190" mass="19180">MSVSVQSCAMSTLFITFIGLMHLAASLSVSTDPQCGASCNDGNDCMPSLECSFCYHGTCTPGESCGSPCVDTSDCNLLSNCSLCTGGVCSPGCSQSCTQASDCARFGCGPCINNVCTYVKCNAVCTLDSDCISYGSYCGQCDAPSHGAPGLCKSGCGRICTGDGDCPGRCAFCSSGVCSVSPVADDDTSK</sequence>
<keyword evidence="1" id="KW-0732">Signal</keyword>